<dbReference type="InterPro" id="IPR015655">
    <property type="entry name" value="PP2C"/>
</dbReference>
<evidence type="ECO:0000256" key="5">
    <source>
        <dbReference type="ARBA" id="ARBA00022490"/>
    </source>
</evidence>
<feature type="compositionally biased region" description="Polar residues" evidence="17">
    <location>
        <begin position="10"/>
        <end position="27"/>
    </location>
</feature>
<dbReference type="GO" id="GO:0005737">
    <property type="term" value="C:cytoplasm"/>
    <property type="evidence" value="ECO:0007669"/>
    <property type="project" value="UniProtKB-SubCell"/>
</dbReference>
<evidence type="ECO:0000313" key="20">
    <source>
        <dbReference type="RefSeq" id="XP_008285441.1"/>
    </source>
</evidence>
<dbReference type="AlphaFoldDB" id="A0A9Y4NSX4"/>
<evidence type="ECO:0000256" key="15">
    <source>
        <dbReference type="ARBA" id="ARBA00072449"/>
    </source>
</evidence>
<dbReference type="PROSITE" id="PS01032">
    <property type="entry name" value="PPM_1"/>
    <property type="match status" value="1"/>
</dbReference>
<dbReference type="Pfam" id="PF00481">
    <property type="entry name" value="PP2C"/>
    <property type="match status" value="1"/>
</dbReference>
<evidence type="ECO:0000259" key="18">
    <source>
        <dbReference type="PROSITE" id="PS51746"/>
    </source>
</evidence>
<feature type="region of interest" description="Disordered" evidence="17">
    <location>
        <begin position="1"/>
        <end position="59"/>
    </location>
</feature>
<dbReference type="InterPro" id="IPR036457">
    <property type="entry name" value="PPM-type-like_dom_sf"/>
</dbReference>
<comment type="cofactor">
    <cofactor evidence="2">
        <name>Mg(2+)</name>
        <dbReference type="ChEBI" id="CHEBI:18420"/>
    </cofactor>
</comment>
<evidence type="ECO:0000256" key="1">
    <source>
        <dbReference type="ARBA" id="ARBA00001936"/>
    </source>
</evidence>
<dbReference type="GeneID" id="103374384"/>
<evidence type="ECO:0000256" key="4">
    <source>
        <dbReference type="ARBA" id="ARBA00013081"/>
    </source>
</evidence>
<evidence type="ECO:0000256" key="8">
    <source>
        <dbReference type="ARBA" id="ARBA00022842"/>
    </source>
</evidence>
<comment type="catalytic activity">
    <reaction evidence="12">
        <text>O-phospho-L-seryl-[protein] + H2O = L-seryl-[protein] + phosphate</text>
        <dbReference type="Rhea" id="RHEA:20629"/>
        <dbReference type="Rhea" id="RHEA-COMP:9863"/>
        <dbReference type="Rhea" id="RHEA-COMP:11604"/>
        <dbReference type="ChEBI" id="CHEBI:15377"/>
        <dbReference type="ChEBI" id="CHEBI:29999"/>
        <dbReference type="ChEBI" id="CHEBI:43474"/>
        <dbReference type="ChEBI" id="CHEBI:83421"/>
        <dbReference type="EC" id="3.1.3.16"/>
    </reaction>
</comment>
<dbReference type="PANTHER" id="PTHR13832">
    <property type="entry name" value="PROTEIN PHOSPHATASE 2C"/>
    <property type="match status" value="1"/>
</dbReference>
<feature type="compositionally biased region" description="Basic and acidic residues" evidence="17">
    <location>
        <begin position="42"/>
        <end position="59"/>
    </location>
</feature>
<keyword evidence="5" id="KW-0963">Cytoplasm</keyword>
<keyword evidence="9 16" id="KW-0904">Protein phosphatase</keyword>
<dbReference type="SUPFAM" id="SSF81606">
    <property type="entry name" value="PP2C-like"/>
    <property type="match status" value="1"/>
</dbReference>
<comment type="subcellular location">
    <subcellularLocation>
        <location evidence="3">Cytoplasm</location>
    </subcellularLocation>
</comment>
<keyword evidence="6" id="KW-0479">Metal-binding</keyword>
<dbReference type="Proteomes" id="UP000694891">
    <property type="component" value="Unplaced"/>
</dbReference>
<evidence type="ECO:0000313" key="21">
    <source>
        <dbReference type="RefSeq" id="XP_008302687.1"/>
    </source>
</evidence>
<keyword evidence="10" id="KW-0007">Acetylation</keyword>
<feature type="domain" description="PPM-type phosphatase" evidence="18">
    <location>
        <begin position="73"/>
        <end position="360"/>
    </location>
</feature>
<evidence type="ECO:0000256" key="13">
    <source>
        <dbReference type="ARBA" id="ARBA00048336"/>
    </source>
</evidence>
<comment type="cofactor">
    <cofactor evidence="1">
        <name>Mn(2+)</name>
        <dbReference type="ChEBI" id="CHEBI:29035"/>
    </cofactor>
</comment>
<evidence type="ECO:0000313" key="19">
    <source>
        <dbReference type="Proteomes" id="UP000694891"/>
    </source>
</evidence>
<dbReference type="SMART" id="SM00332">
    <property type="entry name" value="PP2Cc"/>
    <property type="match status" value="1"/>
</dbReference>
<dbReference type="RefSeq" id="XP_008285441.1">
    <property type="nucleotide sequence ID" value="XM_008287219.1"/>
</dbReference>
<dbReference type="PANTHER" id="PTHR13832:SF699">
    <property type="entry name" value="INTEGRIN-LINKED KINASE-ASSOCIATED SERINE_THREONINE PHOSPHATASE 2C"/>
    <property type="match status" value="1"/>
</dbReference>
<evidence type="ECO:0000256" key="10">
    <source>
        <dbReference type="ARBA" id="ARBA00022990"/>
    </source>
</evidence>
<evidence type="ECO:0000256" key="14">
    <source>
        <dbReference type="ARBA" id="ARBA00055237"/>
    </source>
</evidence>
<dbReference type="RefSeq" id="XP_008302687.1">
    <property type="nucleotide sequence ID" value="XM_008304465.1"/>
</dbReference>
<dbReference type="PROSITE" id="PS51746">
    <property type="entry name" value="PPM_2"/>
    <property type="match status" value="1"/>
</dbReference>
<keyword evidence="19" id="KW-1185">Reference proteome</keyword>
<proteinExistence type="inferred from homology"/>
<evidence type="ECO:0000256" key="11">
    <source>
        <dbReference type="ARBA" id="ARBA00023211"/>
    </source>
</evidence>
<keyword evidence="7 16" id="KW-0378">Hydrolase</keyword>
<dbReference type="InterPro" id="IPR000222">
    <property type="entry name" value="PP2C_BS"/>
</dbReference>
<dbReference type="FunFam" id="3.60.40.10:FF:000018">
    <property type="entry name" value="Integrin-linked kinase-associated serine/threonine phosphatase 2C"/>
    <property type="match status" value="1"/>
</dbReference>
<comment type="catalytic activity">
    <reaction evidence="13">
        <text>O-phospho-L-threonyl-[protein] + H2O = L-threonyl-[protein] + phosphate</text>
        <dbReference type="Rhea" id="RHEA:47004"/>
        <dbReference type="Rhea" id="RHEA-COMP:11060"/>
        <dbReference type="Rhea" id="RHEA-COMP:11605"/>
        <dbReference type="ChEBI" id="CHEBI:15377"/>
        <dbReference type="ChEBI" id="CHEBI:30013"/>
        <dbReference type="ChEBI" id="CHEBI:43474"/>
        <dbReference type="ChEBI" id="CHEBI:61977"/>
        <dbReference type="EC" id="3.1.3.16"/>
    </reaction>
</comment>
<comment type="similarity">
    <text evidence="16">Belongs to the PP2C family.</text>
</comment>
<evidence type="ECO:0000256" key="16">
    <source>
        <dbReference type="RuleBase" id="RU003465"/>
    </source>
</evidence>
<dbReference type="GO" id="GO:0046872">
    <property type="term" value="F:metal ion binding"/>
    <property type="evidence" value="ECO:0007669"/>
    <property type="project" value="UniProtKB-KW"/>
</dbReference>
<dbReference type="GO" id="GO:0004722">
    <property type="term" value="F:protein serine/threonine phosphatase activity"/>
    <property type="evidence" value="ECO:0007669"/>
    <property type="project" value="UniProtKB-EC"/>
</dbReference>
<comment type="function">
    <text evidence="14">Protein phosphatase that may play a role in regulation of cell cycle progression via dephosphorylation of its substrates whose appropriate phosphorylation states might be crucial for cell proliferation. Selectively associates with integrin linked kinase (ILK), to modulate cell adhesion and growth factor signaling. Inhibits the ILK-GSK3B signaling axis and may play an important role in inhibiting oncogenic transformation.</text>
</comment>
<sequence>MDLFDDLPEPTQTSAPVSAALTAQPQNTKEEEEEEEKGLKRKREDAEHHSDRTAREEECGEIKKVCKEGLPRLRGFVAARRGEREEMQDAHVMLPDMSSCLPTLPGHVSRVSYFAVFDGHGGARASQFAAEHLHHTLAKKFPTGDPENMDKLIKKCLLDTFRQTDEEFLKKASSQKPAWKDGSTATCVLVVDDMVYVANLGDSRAVLCRMEAAAADGQRKPVTLALSKEHNPTIYEERMRIQRAGGTVRDGRVLGVLEVSRSIGDGQYKRCGVISTPDLRRCQLTANDRFIILACDGLFKVFSADEAVKFVLSVLQGGSVEQHPELTEEELKLEAACQQLAGEAVRRGCADNVTVILVSIGY</sequence>
<evidence type="ECO:0000256" key="3">
    <source>
        <dbReference type="ARBA" id="ARBA00004496"/>
    </source>
</evidence>
<dbReference type="GeneID" id="103361196"/>
<gene>
    <name evidence="21" type="primary">LOC103374384</name>
    <name evidence="20" type="synonym">LOC103361196</name>
</gene>
<evidence type="ECO:0000256" key="2">
    <source>
        <dbReference type="ARBA" id="ARBA00001946"/>
    </source>
</evidence>
<evidence type="ECO:0000256" key="7">
    <source>
        <dbReference type="ARBA" id="ARBA00022801"/>
    </source>
</evidence>
<evidence type="ECO:0000256" key="6">
    <source>
        <dbReference type="ARBA" id="ARBA00022723"/>
    </source>
</evidence>
<protein>
    <recommendedName>
        <fullName evidence="15">Integrin-linked kinase-associated serine/threonine phosphatase 2C</fullName>
        <ecNumber evidence="4">3.1.3.16</ecNumber>
    </recommendedName>
</protein>
<evidence type="ECO:0000256" key="12">
    <source>
        <dbReference type="ARBA" id="ARBA00047761"/>
    </source>
</evidence>
<dbReference type="Gene3D" id="3.60.40.10">
    <property type="entry name" value="PPM-type phosphatase domain"/>
    <property type="match status" value="1"/>
</dbReference>
<name>A0A9Y4NSX4_9TELE</name>
<accession>A0A9Y4NSX4</accession>
<keyword evidence="11" id="KW-0464">Manganese</keyword>
<evidence type="ECO:0000256" key="17">
    <source>
        <dbReference type="SAM" id="MobiDB-lite"/>
    </source>
</evidence>
<organism evidence="19 21">
    <name type="scientific">Stegastes partitus</name>
    <name type="common">bicolor damselfish</name>
    <dbReference type="NCBI Taxonomy" id="144197"/>
    <lineage>
        <taxon>Eukaryota</taxon>
        <taxon>Metazoa</taxon>
        <taxon>Chordata</taxon>
        <taxon>Craniata</taxon>
        <taxon>Vertebrata</taxon>
        <taxon>Euteleostomi</taxon>
        <taxon>Actinopterygii</taxon>
        <taxon>Neopterygii</taxon>
        <taxon>Teleostei</taxon>
        <taxon>Neoteleostei</taxon>
        <taxon>Acanthomorphata</taxon>
        <taxon>Ovalentaria</taxon>
        <taxon>Pomacentridae</taxon>
        <taxon>Stegastes</taxon>
    </lineage>
</organism>
<dbReference type="InterPro" id="IPR001932">
    <property type="entry name" value="PPM-type_phosphatase-like_dom"/>
</dbReference>
<keyword evidence="8" id="KW-0460">Magnesium</keyword>
<dbReference type="EC" id="3.1.3.16" evidence="4"/>
<dbReference type="CDD" id="cd00143">
    <property type="entry name" value="PP2Cc"/>
    <property type="match status" value="1"/>
</dbReference>
<reference evidence="20 21" key="1">
    <citation type="submission" date="2025-04" db="UniProtKB">
        <authorList>
            <consortium name="RefSeq"/>
        </authorList>
    </citation>
    <scope>IDENTIFICATION</scope>
</reference>
<evidence type="ECO:0000256" key="9">
    <source>
        <dbReference type="ARBA" id="ARBA00022912"/>
    </source>
</evidence>